<protein>
    <submittedName>
        <fullName evidence="2">Uncharacterized protein</fullName>
    </submittedName>
</protein>
<name>A0AA38HET1_9TREE</name>
<keyword evidence="1" id="KW-0812">Transmembrane</keyword>
<dbReference type="AlphaFoldDB" id="A0AA38HET1"/>
<sequence>MPDTCYDGLNRPYECDDDHRELSTAAKAGLGVGIAAAVLLIFVCCAMCRRKRLQQQLMAPQPPILPIAHAPEPPHLGSRDRGNGMMVTSASPYFASNPAPITPFTPYPALPGAIYRPSGWTESGKRGDAVIDSRAAHAHGYEWEQARDRGTIAGRGEQHDAPPEYSSDIIRGLAMGTTISQPASVSSATREKRYEYRH</sequence>
<feature type="transmembrane region" description="Helical" evidence="1">
    <location>
        <begin position="28"/>
        <end position="48"/>
    </location>
</feature>
<comment type="caution">
    <text evidence="2">The sequence shown here is derived from an EMBL/GenBank/DDBJ whole genome shotgun (WGS) entry which is preliminary data.</text>
</comment>
<organism evidence="2 3">
    <name type="scientific">Dioszegia hungarica</name>
    <dbReference type="NCBI Taxonomy" id="4972"/>
    <lineage>
        <taxon>Eukaryota</taxon>
        <taxon>Fungi</taxon>
        <taxon>Dikarya</taxon>
        <taxon>Basidiomycota</taxon>
        <taxon>Agaricomycotina</taxon>
        <taxon>Tremellomycetes</taxon>
        <taxon>Tremellales</taxon>
        <taxon>Bulleribasidiaceae</taxon>
        <taxon>Dioszegia</taxon>
    </lineage>
</organism>
<keyword evidence="1" id="KW-1133">Transmembrane helix</keyword>
<proteinExistence type="predicted"/>
<gene>
    <name evidence="2" type="ORF">MKK02DRAFT_42492</name>
</gene>
<keyword evidence="1" id="KW-0472">Membrane</keyword>
<dbReference type="Proteomes" id="UP001164286">
    <property type="component" value="Unassembled WGS sequence"/>
</dbReference>
<dbReference type="RefSeq" id="XP_052947881.1">
    <property type="nucleotide sequence ID" value="XM_053092015.1"/>
</dbReference>
<evidence type="ECO:0000313" key="2">
    <source>
        <dbReference type="EMBL" id="KAI9638104.1"/>
    </source>
</evidence>
<evidence type="ECO:0000313" key="3">
    <source>
        <dbReference type="Proteomes" id="UP001164286"/>
    </source>
</evidence>
<keyword evidence="3" id="KW-1185">Reference proteome</keyword>
<evidence type="ECO:0000256" key="1">
    <source>
        <dbReference type="SAM" id="Phobius"/>
    </source>
</evidence>
<dbReference type="GeneID" id="77731220"/>
<accession>A0AA38HET1</accession>
<dbReference type="EMBL" id="JAKWFO010000003">
    <property type="protein sequence ID" value="KAI9638104.1"/>
    <property type="molecule type" value="Genomic_DNA"/>
</dbReference>
<reference evidence="2" key="1">
    <citation type="journal article" date="2022" name="G3 (Bethesda)">
        <title>High quality genome of the basidiomycete yeast Dioszegia hungarica PDD-24b-2 isolated from cloud water.</title>
        <authorList>
            <person name="Jarrige D."/>
            <person name="Haridas S."/>
            <person name="Bleykasten-Grosshans C."/>
            <person name="Joly M."/>
            <person name="Nadalig T."/>
            <person name="Sancelme M."/>
            <person name="Vuilleumier S."/>
            <person name="Grigoriev I.V."/>
            <person name="Amato P."/>
            <person name="Bringel F."/>
        </authorList>
    </citation>
    <scope>NUCLEOTIDE SEQUENCE</scope>
    <source>
        <strain evidence="2">PDD-24b-2</strain>
    </source>
</reference>